<protein>
    <recommendedName>
        <fullName evidence="3">Amine oxidase domain-containing protein</fullName>
    </recommendedName>
</protein>
<dbReference type="Gene3D" id="3.90.660.10">
    <property type="match status" value="1"/>
</dbReference>
<proteinExistence type="predicted"/>
<dbReference type="eggNOG" id="COG3380">
    <property type="taxonomic scope" value="Bacteria"/>
</dbReference>
<dbReference type="RefSeq" id="WP_007621710.1">
    <property type="nucleotide sequence ID" value="NZ_BAEO01000047.1"/>
</dbReference>
<organism evidence="1 2">
    <name type="scientific">Paraglaciecola arctica BSs20135</name>
    <dbReference type="NCBI Taxonomy" id="493475"/>
    <lineage>
        <taxon>Bacteria</taxon>
        <taxon>Pseudomonadati</taxon>
        <taxon>Pseudomonadota</taxon>
        <taxon>Gammaproteobacteria</taxon>
        <taxon>Alteromonadales</taxon>
        <taxon>Alteromonadaceae</taxon>
        <taxon>Paraglaciecola</taxon>
    </lineage>
</organism>
<dbReference type="Gene3D" id="3.50.50.60">
    <property type="entry name" value="FAD/NAD(P)-binding domain"/>
    <property type="match status" value="1"/>
</dbReference>
<sequence length="341" mass="37902">MKVAVVGAGISGCLLTHFLGAEGIDVSVFEKSRGCGGRASTKQTDWGQCDIGATIVPAKKAQFRDFMQGLSKQNIVTKWPEKIFVSQPIANLQQPLEHLVGDREYYVFNSKMNAPCRHWIKNARLHSNSLIGQIRYLDGKGWQLNLNGIWQAELFDKVVVTLPWPQSQALIAQSEWPLELPDYSQDWTSCWSVALKLQQVVASDIDLVYLKNHSIQTLVRDSGKPQRPSVFPSEAGENSEIWVIQLANKLSDDLGEQGKAKAIDIATKGLCELFDLPENSVANTHAHYWRYARPSAGQKSLGIFSYHEYGIYLGGDWSFGASIESAYEAALRLSQSIITGE</sequence>
<dbReference type="EMBL" id="BAEO01000047">
    <property type="protein sequence ID" value="GAC20121.1"/>
    <property type="molecule type" value="Genomic_DNA"/>
</dbReference>
<dbReference type="SUPFAM" id="SSF51905">
    <property type="entry name" value="FAD/NAD(P)-binding domain"/>
    <property type="match status" value="1"/>
</dbReference>
<name>K6Y835_9ALTE</name>
<evidence type="ECO:0000313" key="1">
    <source>
        <dbReference type="EMBL" id="GAC20121.1"/>
    </source>
</evidence>
<dbReference type="PANTHER" id="PTHR16128">
    <property type="entry name" value="FAD/NAD(P)-BINDING OXIDOREDUCTASE FAMILY PROTEIN"/>
    <property type="match status" value="1"/>
</dbReference>
<evidence type="ECO:0008006" key="3">
    <source>
        <dbReference type="Google" id="ProtNLM"/>
    </source>
</evidence>
<comment type="caution">
    <text evidence="1">The sequence shown here is derived from an EMBL/GenBank/DDBJ whole genome shotgun (WGS) entry which is preliminary data.</text>
</comment>
<dbReference type="PANTHER" id="PTHR16128:SF5">
    <property type="entry name" value="FAD_NAD(P)-BINDING OXIDOREDUCTASE FAMILY PROTEIN"/>
    <property type="match status" value="1"/>
</dbReference>
<dbReference type="Pfam" id="PF13450">
    <property type="entry name" value="NAD_binding_8"/>
    <property type="match status" value="1"/>
</dbReference>
<dbReference type="STRING" id="493475.GARC_3162"/>
<dbReference type="OrthoDB" id="5792777at2"/>
<gene>
    <name evidence="1" type="ORF">GARC_3162</name>
</gene>
<reference evidence="1 2" key="1">
    <citation type="journal article" date="2017" name="Antonie Van Leeuwenhoek">
        <title>Rhizobium rhizosphaerae sp. nov., a novel species isolated from rice rhizosphere.</title>
        <authorList>
            <person name="Zhao J.J."/>
            <person name="Zhang J."/>
            <person name="Zhang R.J."/>
            <person name="Zhang C.W."/>
            <person name="Yin H.Q."/>
            <person name="Zhang X.X."/>
        </authorList>
    </citation>
    <scope>NUCLEOTIDE SEQUENCE [LARGE SCALE GENOMIC DNA]</scope>
    <source>
        <strain evidence="1 2">BSs20135</strain>
    </source>
</reference>
<accession>K6Y835</accession>
<keyword evidence="2" id="KW-1185">Reference proteome</keyword>
<evidence type="ECO:0000313" key="2">
    <source>
        <dbReference type="Proteomes" id="UP000006327"/>
    </source>
</evidence>
<dbReference type="Proteomes" id="UP000006327">
    <property type="component" value="Unassembled WGS sequence"/>
</dbReference>
<dbReference type="InterPro" id="IPR036188">
    <property type="entry name" value="FAD/NAD-bd_sf"/>
</dbReference>
<dbReference type="AlphaFoldDB" id="K6Y835"/>